<dbReference type="Gene3D" id="3.30.565.10">
    <property type="entry name" value="Histidine kinase-like ATPase, C-terminal domain"/>
    <property type="match status" value="1"/>
</dbReference>
<evidence type="ECO:0000256" key="1">
    <source>
        <dbReference type="ARBA" id="ARBA00000085"/>
    </source>
</evidence>
<dbReference type="SUPFAM" id="SSF55874">
    <property type="entry name" value="ATPase domain of HSP90 chaperone/DNA topoisomerase II/histidine kinase"/>
    <property type="match status" value="1"/>
</dbReference>
<dbReference type="InterPro" id="IPR036890">
    <property type="entry name" value="HATPase_C_sf"/>
</dbReference>
<comment type="caution">
    <text evidence="11">The sequence shown here is derived from an EMBL/GenBank/DDBJ whole genome shotgun (WGS) entry which is preliminary data.</text>
</comment>
<evidence type="ECO:0000256" key="2">
    <source>
        <dbReference type="ARBA" id="ARBA00012438"/>
    </source>
</evidence>
<dbReference type="SMART" id="SM00387">
    <property type="entry name" value="HATPase_c"/>
    <property type="match status" value="1"/>
</dbReference>
<evidence type="ECO:0000256" key="7">
    <source>
        <dbReference type="ARBA" id="ARBA00022840"/>
    </source>
</evidence>
<dbReference type="GO" id="GO:0000155">
    <property type="term" value="F:phosphorelay sensor kinase activity"/>
    <property type="evidence" value="ECO:0007669"/>
    <property type="project" value="InterPro"/>
</dbReference>
<dbReference type="CDD" id="cd16917">
    <property type="entry name" value="HATPase_UhpB-NarQ-NarX-like"/>
    <property type="match status" value="1"/>
</dbReference>
<dbReference type="PROSITE" id="PS50109">
    <property type="entry name" value="HIS_KIN"/>
    <property type="match status" value="1"/>
</dbReference>
<accession>A0A2W1NQN2</accession>
<evidence type="ECO:0000256" key="9">
    <source>
        <dbReference type="SAM" id="Phobius"/>
    </source>
</evidence>
<gene>
    <name evidence="11" type="ORF">DNU06_09460</name>
</gene>
<evidence type="ECO:0000256" key="5">
    <source>
        <dbReference type="ARBA" id="ARBA00022741"/>
    </source>
</evidence>
<keyword evidence="3" id="KW-0597">Phosphoprotein</keyword>
<dbReference type="InterPro" id="IPR003594">
    <property type="entry name" value="HATPase_dom"/>
</dbReference>
<comment type="catalytic activity">
    <reaction evidence="1">
        <text>ATP + protein L-histidine = ADP + protein N-phospho-L-histidine.</text>
        <dbReference type="EC" id="2.7.13.3"/>
    </reaction>
</comment>
<keyword evidence="12" id="KW-1185">Reference proteome</keyword>
<keyword evidence="9" id="KW-0812">Transmembrane</keyword>
<reference evidence="11 12" key="1">
    <citation type="submission" date="2018-06" db="EMBL/GenBank/DDBJ databases">
        <title>The draft genome sequence of Crocinitomix sp. SM1701.</title>
        <authorList>
            <person name="Zhang X."/>
        </authorList>
    </citation>
    <scope>NUCLEOTIDE SEQUENCE [LARGE SCALE GENOMIC DNA]</scope>
    <source>
        <strain evidence="11 12">SM1701</strain>
    </source>
</reference>
<feature type="transmembrane region" description="Helical" evidence="9">
    <location>
        <begin position="6"/>
        <end position="31"/>
    </location>
</feature>
<dbReference type="OrthoDB" id="9778366at2"/>
<sequence>MVSDNVFFTLIIGTSIFGILIAFIVVFIIIYQKKQQAFQFERETFKKSLLQTEIEIKEQTLSNISRELHDNLGQVASLIKINLGLIAKDLPESESDKINESVDLTKHLIHNIRSLSVSLKSENIARFGLIKMIEKDIERYKSIGGLDIDFKQSNDMTTFDPTKEIFLYRMTQEIFNNILKHAQATKVEFYIQKDKNNITFIITDDGIGFDAQQISIGSGLLNLKERCQIIGAEFNMQSKTGKGTTINIELKNEFES</sequence>
<dbReference type="EC" id="2.7.13.3" evidence="2"/>
<evidence type="ECO:0000256" key="8">
    <source>
        <dbReference type="ARBA" id="ARBA00023012"/>
    </source>
</evidence>
<keyword evidence="6" id="KW-0418">Kinase</keyword>
<protein>
    <recommendedName>
        <fullName evidence="2">histidine kinase</fullName>
        <ecNumber evidence="2">2.7.13.3</ecNumber>
    </recommendedName>
</protein>
<dbReference type="Gene3D" id="1.20.5.1930">
    <property type="match status" value="1"/>
</dbReference>
<evidence type="ECO:0000259" key="10">
    <source>
        <dbReference type="PROSITE" id="PS50109"/>
    </source>
</evidence>
<keyword evidence="7" id="KW-0067">ATP-binding</keyword>
<dbReference type="RefSeq" id="WP_111063031.1">
    <property type="nucleotide sequence ID" value="NZ_JBHUCU010000032.1"/>
</dbReference>
<dbReference type="InterPro" id="IPR005467">
    <property type="entry name" value="His_kinase_dom"/>
</dbReference>
<evidence type="ECO:0000256" key="4">
    <source>
        <dbReference type="ARBA" id="ARBA00022679"/>
    </source>
</evidence>
<dbReference type="Pfam" id="PF02518">
    <property type="entry name" value="HATPase_c"/>
    <property type="match status" value="1"/>
</dbReference>
<name>A0A2W1NQN2_9FLAO</name>
<feature type="domain" description="Histidine kinase" evidence="10">
    <location>
        <begin position="63"/>
        <end position="254"/>
    </location>
</feature>
<evidence type="ECO:0000256" key="3">
    <source>
        <dbReference type="ARBA" id="ARBA00022553"/>
    </source>
</evidence>
<dbReference type="PANTHER" id="PTHR24421">
    <property type="entry name" value="NITRATE/NITRITE SENSOR PROTEIN NARX-RELATED"/>
    <property type="match status" value="1"/>
</dbReference>
<dbReference type="GO" id="GO:0046983">
    <property type="term" value="F:protein dimerization activity"/>
    <property type="evidence" value="ECO:0007669"/>
    <property type="project" value="InterPro"/>
</dbReference>
<dbReference type="GO" id="GO:0016020">
    <property type="term" value="C:membrane"/>
    <property type="evidence" value="ECO:0007669"/>
    <property type="project" value="InterPro"/>
</dbReference>
<keyword evidence="5" id="KW-0547">Nucleotide-binding</keyword>
<dbReference type="AlphaFoldDB" id="A0A2W1NQN2"/>
<evidence type="ECO:0000313" key="11">
    <source>
        <dbReference type="EMBL" id="PZE16968.1"/>
    </source>
</evidence>
<dbReference type="InterPro" id="IPR050482">
    <property type="entry name" value="Sensor_HK_TwoCompSys"/>
</dbReference>
<keyword evidence="4" id="KW-0808">Transferase</keyword>
<dbReference type="EMBL" id="QKSB01000005">
    <property type="protein sequence ID" value="PZE16968.1"/>
    <property type="molecule type" value="Genomic_DNA"/>
</dbReference>
<proteinExistence type="predicted"/>
<keyword evidence="9" id="KW-1133">Transmembrane helix</keyword>
<dbReference type="PANTHER" id="PTHR24421:SF10">
    <property type="entry name" value="NITRATE_NITRITE SENSOR PROTEIN NARQ"/>
    <property type="match status" value="1"/>
</dbReference>
<dbReference type="GO" id="GO:0005524">
    <property type="term" value="F:ATP binding"/>
    <property type="evidence" value="ECO:0007669"/>
    <property type="project" value="UniProtKB-KW"/>
</dbReference>
<keyword evidence="8" id="KW-0902">Two-component regulatory system</keyword>
<dbReference type="InterPro" id="IPR011712">
    <property type="entry name" value="Sig_transdc_His_kin_sub3_dim/P"/>
</dbReference>
<keyword evidence="9" id="KW-0472">Membrane</keyword>
<dbReference type="Pfam" id="PF07730">
    <property type="entry name" value="HisKA_3"/>
    <property type="match status" value="1"/>
</dbReference>
<evidence type="ECO:0000256" key="6">
    <source>
        <dbReference type="ARBA" id="ARBA00022777"/>
    </source>
</evidence>
<evidence type="ECO:0000313" key="12">
    <source>
        <dbReference type="Proteomes" id="UP000249248"/>
    </source>
</evidence>
<organism evidence="11 12">
    <name type="scientific">Putridiphycobacter roseus</name>
    <dbReference type="NCBI Taxonomy" id="2219161"/>
    <lineage>
        <taxon>Bacteria</taxon>
        <taxon>Pseudomonadati</taxon>
        <taxon>Bacteroidota</taxon>
        <taxon>Flavobacteriia</taxon>
        <taxon>Flavobacteriales</taxon>
        <taxon>Crocinitomicaceae</taxon>
        <taxon>Putridiphycobacter</taxon>
    </lineage>
</organism>
<dbReference type="Proteomes" id="UP000249248">
    <property type="component" value="Unassembled WGS sequence"/>
</dbReference>